<proteinExistence type="predicted"/>
<dbReference type="EMBL" id="DS547094">
    <property type="protein sequence ID" value="EDR12595.1"/>
    <property type="molecule type" value="Genomic_DNA"/>
</dbReference>
<protein>
    <submittedName>
        <fullName evidence="2">Predicted protein</fullName>
    </submittedName>
</protein>
<dbReference type="Proteomes" id="UP000001194">
    <property type="component" value="Unassembled WGS sequence"/>
</dbReference>
<feature type="region of interest" description="Disordered" evidence="1">
    <location>
        <begin position="50"/>
        <end position="80"/>
    </location>
</feature>
<keyword evidence="3" id="KW-1185">Reference proteome</keyword>
<sequence>MILQPPSSLPRFLREKTTGYDKFGSIGSQRKGWETWLIRELRRVYGYEKPGSPSHITLTNPRDNSRAQEHTLGTGKPAREGGAIKGLAFKYRRYFRCSRLLNPVKLESHELLRRRN</sequence>
<organism evidence="3">
    <name type="scientific">Laccaria bicolor (strain S238N-H82 / ATCC MYA-4686)</name>
    <name type="common">Bicoloured deceiver</name>
    <name type="synonym">Laccaria laccata var. bicolor</name>
    <dbReference type="NCBI Taxonomy" id="486041"/>
    <lineage>
        <taxon>Eukaryota</taxon>
        <taxon>Fungi</taxon>
        <taxon>Dikarya</taxon>
        <taxon>Basidiomycota</taxon>
        <taxon>Agaricomycotina</taxon>
        <taxon>Agaricomycetes</taxon>
        <taxon>Agaricomycetidae</taxon>
        <taxon>Agaricales</taxon>
        <taxon>Agaricineae</taxon>
        <taxon>Hydnangiaceae</taxon>
        <taxon>Laccaria</taxon>
    </lineage>
</organism>
<evidence type="ECO:0000256" key="1">
    <source>
        <dbReference type="SAM" id="MobiDB-lite"/>
    </source>
</evidence>
<evidence type="ECO:0000313" key="2">
    <source>
        <dbReference type="EMBL" id="EDR12595.1"/>
    </source>
</evidence>
<dbReference type="InParanoid" id="B0CZC2"/>
<dbReference type="HOGENOM" id="CLU_2097280_0_0_1"/>
<reference evidence="2 3" key="1">
    <citation type="journal article" date="2008" name="Nature">
        <title>The genome of Laccaria bicolor provides insights into mycorrhizal symbiosis.</title>
        <authorList>
            <person name="Martin F."/>
            <person name="Aerts A."/>
            <person name="Ahren D."/>
            <person name="Brun A."/>
            <person name="Danchin E.G.J."/>
            <person name="Duchaussoy F."/>
            <person name="Gibon J."/>
            <person name="Kohler A."/>
            <person name="Lindquist E."/>
            <person name="Pereda V."/>
            <person name="Salamov A."/>
            <person name="Shapiro H.J."/>
            <person name="Wuyts J."/>
            <person name="Blaudez D."/>
            <person name="Buee M."/>
            <person name="Brokstein P."/>
            <person name="Canbaeck B."/>
            <person name="Cohen D."/>
            <person name="Courty P.E."/>
            <person name="Coutinho P.M."/>
            <person name="Delaruelle C."/>
            <person name="Detter J.C."/>
            <person name="Deveau A."/>
            <person name="DiFazio S."/>
            <person name="Duplessis S."/>
            <person name="Fraissinet-Tachet L."/>
            <person name="Lucic E."/>
            <person name="Frey-Klett P."/>
            <person name="Fourrey C."/>
            <person name="Feussner I."/>
            <person name="Gay G."/>
            <person name="Grimwood J."/>
            <person name="Hoegger P.J."/>
            <person name="Jain P."/>
            <person name="Kilaru S."/>
            <person name="Labbe J."/>
            <person name="Lin Y.C."/>
            <person name="Legue V."/>
            <person name="Le Tacon F."/>
            <person name="Marmeisse R."/>
            <person name="Melayah D."/>
            <person name="Montanini B."/>
            <person name="Muratet M."/>
            <person name="Nehls U."/>
            <person name="Niculita-Hirzel H."/>
            <person name="Oudot-Le Secq M.P."/>
            <person name="Peter M."/>
            <person name="Quesneville H."/>
            <person name="Rajashekar B."/>
            <person name="Reich M."/>
            <person name="Rouhier N."/>
            <person name="Schmutz J."/>
            <person name="Yin T."/>
            <person name="Chalot M."/>
            <person name="Henrissat B."/>
            <person name="Kuees U."/>
            <person name="Lucas S."/>
            <person name="Van de Peer Y."/>
            <person name="Podila G.K."/>
            <person name="Polle A."/>
            <person name="Pukkila P.J."/>
            <person name="Richardson P.M."/>
            <person name="Rouze P."/>
            <person name="Sanders I.R."/>
            <person name="Stajich J.E."/>
            <person name="Tunlid A."/>
            <person name="Tuskan G."/>
            <person name="Grigoriev I.V."/>
        </authorList>
    </citation>
    <scope>NUCLEOTIDE SEQUENCE [LARGE SCALE GENOMIC DNA]</scope>
    <source>
        <strain evidence="3">S238N-H82 / ATCC MYA-4686</strain>
    </source>
</reference>
<dbReference type="AlphaFoldDB" id="B0CZC2"/>
<gene>
    <name evidence="2" type="ORF">LACBIDRAFT_311145</name>
</gene>
<dbReference type="KEGG" id="lbc:LACBIDRAFT_311145"/>
<evidence type="ECO:0000313" key="3">
    <source>
        <dbReference type="Proteomes" id="UP000001194"/>
    </source>
</evidence>
<dbReference type="RefSeq" id="XP_001876859.1">
    <property type="nucleotide sequence ID" value="XM_001876824.1"/>
</dbReference>
<dbReference type="GeneID" id="6072503"/>
<name>B0CZC2_LACBS</name>
<accession>B0CZC2</accession>